<dbReference type="SUPFAM" id="SSF51735">
    <property type="entry name" value="NAD(P)-binding Rossmann-fold domains"/>
    <property type="match status" value="1"/>
</dbReference>
<dbReference type="EMBL" id="JBHLUD010000011">
    <property type="protein sequence ID" value="MFC0545928.1"/>
    <property type="molecule type" value="Genomic_DNA"/>
</dbReference>
<protein>
    <submittedName>
        <fullName evidence="4">Gfo/Idh/MocA family protein</fullName>
    </submittedName>
</protein>
<name>A0ABV6N041_9PSEU</name>
<dbReference type="InterPro" id="IPR000683">
    <property type="entry name" value="Gfo/Idh/MocA-like_OxRdtase_N"/>
</dbReference>
<evidence type="ECO:0000259" key="2">
    <source>
        <dbReference type="Pfam" id="PF01408"/>
    </source>
</evidence>
<dbReference type="RefSeq" id="WP_273943536.1">
    <property type="nucleotide sequence ID" value="NZ_CP097263.1"/>
</dbReference>
<keyword evidence="1" id="KW-0560">Oxidoreductase</keyword>
<dbReference type="PANTHER" id="PTHR43818:SF11">
    <property type="entry name" value="BCDNA.GH03377"/>
    <property type="match status" value="1"/>
</dbReference>
<evidence type="ECO:0000259" key="3">
    <source>
        <dbReference type="Pfam" id="PF22725"/>
    </source>
</evidence>
<sequence>MGDTLRIGIIGAGNISGQYVKTLPRLDNVVITRIADLDASKAIALASQAGVPACAPDEVYTASDVDIVLNLTIPLAHAEVALAAIAAGKHVYGEKPLAADTVAAKSVLDAAAAAGVAVGCAPDTVLGTGVQTARSSLDAGDIGVPVAATAFMTTPGHERWHPSPEFYYEPGGGPLLDMGPYYLTALVTLLGPVRRVVGMSSAPRATRVIGSGPREGTTFPVRVATHVTGVLEHVGGELSTLMMSFDIWGAQLPRIEVYGTEGSLSVPDPNNFDGTVRIFRDDWVDLPVLGGYPDAGRGFGVSDMARSIVDGTPHRTDGALAYHVLDVMECLLRAAETGTSVVIGSTCERPAAVTA</sequence>
<evidence type="ECO:0000313" key="5">
    <source>
        <dbReference type="Proteomes" id="UP001589810"/>
    </source>
</evidence>
<organism evidence="4 5">
    <name type="scientific">Kutzneria chonburiensis</name>
    <dbReference type="NCBI Taxonomy" id="1483604"/>
    <lineage>
        <taxon>Bacteria</taxon>
        <taxon>Bacillati</taxon>
        <taxon>Actinomycetota</taxon>
        <taxon>Actinomycetes</taxon>
        <taxon>Pseudonocardiales</taxon>
        <taxon>Pseudonocardiaceae</taxon>
        <taxon>Kutzneria</taxon>
    </lineage>
</organism>
<dbReference type="SUPFAM" id="SSF55347">
    <property type="entry name" value="Glyceraldehyde-3-phosphate dehydrogenase-like, C-terminal domain"/>
    <property type="match status" value="1"/>
</dbReference>
<keyword evidence="5" id="KW-1185">Reference proteome</keyword>
<dbReference type="Gene3D" id="3.40.50.720">
    <property type="entry name" value="NAD(P)-binding Rossmann-like Domain"/>
    <property type="match status" value="1"/>
</dbReference>
<gene>
    <name evidence="4" type="ORF">ACFFH7_30735</name>
</gene>
<reference evidence="4 5" key="1">
    <citation type="submission" date="2024-09" db="EMBL/GenBank/DDBJ databases">
        <authorList>
            <person name="Sun Q."/>
            <person name="Mori K."/>
        </authorList>
    </citation>
    <scope>NUCLEOTIDE SEQUENCE [LARGE SCALE GENOMIC DNA]</scope>
    <source>
        <strain evidence="4 5">TBRC 1432</strain>
    </source>
</reference>
<dbReference type="Pfam" id="PF22725">
    <property type="entry name" value="GFO_IDH_MocA_C3"/>
    <property type="match status" value="1"/>
</dbReference>
<dbReference type="Pfam" id="PF01408">
    <property type="entry name" value="GFO_IDH_MocA"/>
    <property type="match status" value="1"/>
</dbReference>
<feature type="domain" description="GFO/IDH/MocA-like oxidoreductase" evidence="3">
    <location>
        <begin position="130"/>
        <end position="264"/>
    </location>
</feature>
<dbReference type="Proteomes" id="UP001589810">
    <property type="component" value="Unassembled WGS sequence"/>
</dbReference>
<dbReference type="InterPro" id="IPR050463">
    <property type="entry name" value="Gfo/Idh/MocA_oxidrdct_glycsds"/>
</dbReference>
<dbReference type="InterPro" id="IPR036291">
    <property type="entry name" value="NAD(P)-bd_dom_sf"/>
</dbReference>
<evidence type="ECO:0000313" key="4">
    <source>
        <dbReference type="EMBL" id="MFC0545928.1"/>
    </source>
</evidence>
<dbReference type="Gene3D" id="3.30.360.10">
    <property type="entry name" value="Dihydrodipicolinate Reductase, domain 2"/>
    <property type="match status" value="1"/>
</dbReference>
<dbReference type="PANTHER" id="PTHR43818">
    <property type="entry name" value="BCDNA.GH03377"/>
    <property type="match status" value="1"/>
</dbReference>
<accession>A0ABV6N041</accession>
<comment type="caution">
    <text evidence="4">The sequence shown here is derived from an EMBL/GenBank/DDBJ whole genome shotgun (WGS) entry which is preliminary data.</text>
</comment>
<dbReference type="InterPro" id="IPR055170">
    <property type="entry name" value="GFO_IDH_MocA-like_dom"/>
</dbReference>
<proteinExistence type="predicted"/>
<feature type="domain" description="Gfo/Idh/MocA-like oxidoreductase N-terminal" evidence="2">
    <location>
        <begin position="5"/>
        <end position="118"/>
    </location>
</feature>
<evidence type="ECO:0000256" key="1">
    <source>
        <dbReference type="ARBA" id="ARBA00023002"/>
    </source>
</evidence>